<evidence type="ECO:0000313" key="10">
    <source>
        <dbReference type="EMBL" id="MCU6795910.1"/>
    </source>
</evidence>
<name>A0ABT2UMP3_9BACL</name>
<dbReference type="Proteomes" id="UP001652445">
    <property type="component" value="Unassembled WGS sequence"/>
</dbReference>
<keyword evidence="2" id="KW-1003">Cell membrane</keyword>
<evidence type="ECO:0000256" key="6">
    <source>
        <dbReference type="PROSITE-ProRule" id="PRU00284"/>
    </source>
</evidence>
<dbReference type="CDD" id="cd11386">
    <property type="entry name" value="MCP_signal"/>
    <property type="match status" value="1"/>
</dbReference>
<dbReference type="Gene3D" id="1.10.287.950">
    <property type="entry name" value="Methyl-accepting chemotaxis protein"/>
    <property type="match status" value="1"/>
</dbReference>
<feature type="domain" description="Methyl-accepting transducer" evidence="8">
    <location>
        <begin position="312"/>
        <end position="537"/>
    </location>
</feature>
<gene>
    <name evidence="10" type="ORF">OB236_27705</name>
</gene>
<comment type="similarity">
    <text evidence="5">Belongs to the methyl-accepting chemotaxis (MCP) protein family.</text>
</comment>
<dbReference type="Pfam" id="PF00015">
    <property type="entry name" value="MCPsignal"/>
    <property type="match status" value="1"/>
</dbReference>
<evidence type="ECO:0000256" key="2">
    <source>
        <dbReference type="ARBA" id="ARBA00022475"/>
    </source>
</evidence>
<dbReference type="CDD" id="cd06225">
    <property type="entry name" value="HAMP"/>
    <property type="match status" value="1"/>
</dbReference>
<keyword evidence="11" id="KW-1185">Reference proteome</keyword>
<proteinExistence type="inferred from homology"/>
<evidence type="ECO:0000256" key="4">
    <source>
        <dbReference type="ARBA" id="ARBA00023224"/>
    </source>
</evidence>
<comment type="caution">
    <text evidence="10">The sequence shown here is derived from an EMBL/GenBank/DDBJ whole genome shotgun (WGS) entry which is preliminary data.</text>
</comment>
<keyword evidence="3 7" id="KW-0472">Membrane</keyword>
<evidence type="ECO:0000256" key="3">
    <source>
        <dbReference type="ARBA" id="ARBA00023136"/>
    </source>
</evidence>
<keyword evidence="4 6" id="KW-0807">Transducer</keyword>
<evidence type="ECO:0000259" key="8">
    <source>
        <dbReference type="PROSITE" id="PS50111"/>
    </source>
</evidence>
<comment type="subcellular location">
    <subcellularLocation>
        <location evidence="1">Cell membrane</location>
    </subcellularLocation>
</comment>
<evidence type="ECO:0000256" key="7">
    <source>
        <dbReference type="SAM" id="Phobius"/>
    </source>
</evidence>
<keyword evidence="7" id="KW-1133">Transmembrane helix</keyword>
<dbReference type="PANTHER" id="PTHR32089:SF112">
    <property type="entry name" value="LYSOZYME-LIKE PROTEIN-RELATED"/>
    <property type="match status" value="1"/>
</dbReference>
<accession>A0ABT2UMP3</accession>
<evidence type="ECO:0000313" key="11">
    <source>
        <dbReference type="Proteomes" id="UP001652445"/>
    </source>
</evidence>
<dbReference type="InterPro" id="IPR029151">
    <property type="entry name" value="Sensor-like_sf"/>
</dbReference>
<feature type="transmembrane region" description="Helical" evidence="7">
    <location>
        <begin position="12"/>
        <end position="33"/>
    </location>
</feature>
<dbReference type="PRINTS" id="PR00260">
    <property type="entry name" value="CHEMTRNSDUCR"/>
</dbReference>
<dbReference type="EMBL" id="JAOQIO010000095">
    <property type="protein sequence ID" value="MCU6795910.1"/>
    <property type="molecule type" value="Genomic_DNA"/>
</dbReference>
<dbReference type="Pfam" id="PF00672">
    <property type="entry name" value="HAMP"/>
    <property type="match status" value="1"/>
</dbReference>
<dbReference type="SUPFAM" id="SSF58104">
    <property type="entry name" value="Methyl-accepting chemotaxis protein (MCP) signaling domain"/>
    <property type="match status" value="1"/>
</dbReference>
<evidence type="ECO:0000256" key="1">
    <source>
        <dbReference type="ARBA" id="ARBA00004236"/>
    </source>
</evidence>
<dbReference type="RefSeq" id="WP_262686795.1">
    <property type="nucleotide sequence ID" value="NZ_JAOQIO010000095.1"/>
</dbReference>
<organism evidence="10 11">
    <name type="scientific">Paenibacillus baimaensis</name>
    <dbReference type="NCBI Taxonomy" id="2982185"/>
    <lineage>
        <taxon>Bacteria</taxon>
        <taxon>Bacillati</taxon>
        <taxon>Bacillota</taxon>
        <taxon>Bacilli</taxon>
        <taxon>Bacillales</taxon>
        <taxon>Paenibacillaceae</taxon>
        <taxon>Paenibacillus</taxon>
    </lineage>
</organism>
<dbReference type="SUPFAM" id="SSF103190">
    <property type="entry name" value="Sensory domain-like"/>
    <property type="match status" value="1"/>
</dbReference>
<dbReference type="InterPro" id="IPR004090">
    <property type="entry name" value="Chemotax_Me-accpt_rcpt"/>
</dbReference>
<sequence>MSLITSFRKHLVLRIVAAITIVILLLSGGYILLQILNTKSAAQEVITDNGMRTAYSYAAQLDTRQYEDFLTNPQENELYWKLRSELDRYRTQIGAMYVYFVRIDEQQKPLLMIDGQPRSSQTASPINEVTDIPKDAVALLMKGENASSDLIEDAKYGKYISAYAPVKDANGKLVGVLGIDTAAAVVDSITMNVLGKSIFFYILMLVVTLASLGFIVWFVVRALRPLRVITSSAESMATGDLAQAKVILSSNPVKSEDEIGTAYQAMVMMSGNLNEIIRTIISRIAETSDQMVNSSAKFNEDAVVMLDMNVIIKETIQQIMDGARSQKLSADDSAQAMEEIAVGIQRIAESSMTVSDAAVIALEVAAAGKETSMKMKHQIDSIYSKAEEAVNRVAVLKQYSAKIEGVLSAITEFSSQTKLLALNASIEAARAGEHGSGFAVVAGEVRKLAEASSASVQSIASLLHNIEEESQRIGDKMDDAANEIREGVALSEMAEQSFERVVEVFRLVTMQIQEVSAAAQQMSAGSEEVAASVNGIAYIAKEVSEQTDHIHDLTNQQLDKMRHVADASSILSVMTHDMIQAVQQVKV</sequence>
<reference evidence="10 11" key="1">
    <citation type="submission" date="2022-09" db="EMBL/GenBank/DDBJ databases">
        <authorList>
            <person name="Han X.L."/>
            <person name="Wang Q."/>
            <person name="Lu T."/>
        </authorList>
    </citation>
    <scope>NUCLEOTIDE SEQUENCE [LARGE SCALE GENOMIC DNA]</scope>
    <source>
        <strain evidence="10 11">WQ 127069</strain>
    </source>
</reference>
<dbReference type="PROSITE" id="PS50885">
    <property type="entry name" value="HAMP"/>
    <property type="match status" value="1"/>
</dbReference>
<keyword evidence="7" id="KW-0812">Transmembrane</keyword>
<protein>
    <submittedName>
        <fullName evidence="10">HAMP domain-containing methyl-accepting chemotaxis protein</fullName>
    </submittedName>
</protein>
<dbReference type="Gene3D" id="6.10.340.10">
    <property type="match status" value="1"/>
</dbReference>
<evidence type="ECO:0000259" key="9">
    <source>
        <dbReference type="PROSITE" id="PS50885"/>
    </source>
</evidence>
<dbReference type="SMART" id="SM00283">
    <property type="entry name" value="MA"/>
    <property type="match status" value="1"/>
</dbReference>
<evidence type="ECO:0000256" key="5">
    <source>
        <dbReference type="ARBA" id="ARBA00029447"/>
    </source>
</evidence>
<dbReference type="PROSITE" id="PS50111">
    <property type="entry name" value="CHEMOTAXIS_TRANSDUC_2"/>
    <property type="match status" value="1"/>
</dbReference>
<dbReference type="InterPro" id="IPR003660">
    <property type="entry name" value="HAMP_dom"/>
</dbReference>
<dbReference type="SMART" id="SM00304">
    <property type="entry name" value="HAMP"/>
    <property type="match status" value="1"/>
</dbReference>
<dbReference type="PANTHER" id="PTHR32089">
    <property type="entry name" value="METHYL-ACCEPTING CHEMOTAXIS PROTEIN MCPB"/>
    <property type="match status" value="1"/>
</dbReference>
<feature type="transmembrane region" description="Helical" evidence="7">
    <location>
        <begin position="198"/>
        <end position="220"/>
    </location>
</feature>
<feature type="domain" description="HAMP" evidence="9">
    <location>
        <begin position="220"/>
        <end position="278"/>
    </location>
</feature>
<dbReference type="InterPro" id="IPR004089">
    <property type="entry name" value="MCPsignal_dom"/>
</dbReference>